<gene>
    <name evidence="3" type="ORF">J2Z30_007882</name>
    <name evidence="2" type="ORF">SIRAN4578</name>
</gene>
<sequence>MPAVAQRAFLAPDVFAMYGEEALLYDARPDDARRAARGRAAGGGGVPGQGHHRGGRGRQVDGGPGGCLRWRLTAPWSGSGARATSSVVGASLAGLRAAETLREEGFTGTLTMIGDEPYEPYDRLRAGPRRCW</sequence>
<dbReference type="InterPro" id="IPR036188">
    <property type="entry name" value="FAD/NAD-bd_sf"/>
</dbReference>
<dbReference type="EMBL" id="JAGGLR010000027">
    <property type="protein sequence ID" value="MBP2066821.1"/>
    <property type="molecule type" value="Genomic_DNA"/>
</dbReference>
<feature type="region of interest" description="Disordered" evidence="1">
    <location>
        <begin position="34"/>
        <end position="64"/>
    </location>
</feature>
<dbReference type="SUPFAM" id="SSF51905">
    <property type="entry name" value="FAD/NAD(P)-binding domain"/>
    <property type="match status" value="1"/>
</dbReference>
<accession>A0A060ZPU1</accession>
<dbReference type="Proteomes" id="UP000756710">
    <property type="component" value="Unassembled WGS sequence"/>
</dbReference>
<protein>
    <submittedName>
        <fullName evidence="2">FAD-dependent pyridine nucleotide-disulfideoxidoreductase</fullName>
    </submittedName>
</protein>
<evidence type="ECO:0000313" key="3">
    <source>
        <dbReference type="EMBL" id="MBP2066821.1"/>
    </source>
</evidence>
<evidence type="ECO:0000313" key="4">
    <source>
        <dbReference type="Proteomes" id="UP000756710"/>
    </source>
</evidence>
<reference evidence="2" key="1">
    <citation type="submission" date="2014-05" db="EMBL/GenBank/DDBJ databases">
        <authorList>
            <person name="Horn Fabian"/>
        </authorList>
    </citation>
    <scope>NUCLEOTIDE SEQUENCE</scope>
</reference>
<keyword evidence="4" id="KW-1185">Reference proteome</keyword>
<dbReference type="HOGENOM" id="CLU_1915922_0_0_11"/>
<proteinExistence type="predicted"/>
<evidence type="ECO:0000256" key="1">
    <source>
        <dbReference type="SAM" id="MobiDB-lite"/>
    </source>
</evidence>
<evidence type="ECO:0000313" key="2">
    <source>
        <dbReference type="EMBL" id="CDR07871.1"/>
    </source>
</evidence>
<name>A0A060ZPU1_9ACTN</name>
<reference evidence="3 4" key="2">
    <citation type="submission" date="2021-03" db="EMBL/GenBank/DDBJ databases">
        <title>Genomic Encyclopedia of Type Strains, Phase IV (KMG-IV): sequencing the most valuable type-strain genomes for metagenomic binning, comparative biology and taxonomic classification.</title>
        <authorList>
            <person name="Goeker M."/>
        </authorList>
    </citation>
    <scope>NUCLEOTIDE SEQUENCE [LARGE SCALE GENOMIC DNA]</scope>
    <source>
        <strain evidence="3 4">DSM 41954</strain>
    </source>
</reference>
<organism evidence="2">
    <name type="scientific">Streptomyces iranensis</name>
    <dbReference type="NCBI Taxonomy" id="576784"/>
    <lineage>
        <taxon>Bacteria</taxon>
        <taxon>Bacillati</taxon>
        <taxon>Actinomycetota</taxon>
        <taxon>Actinomycetes</taxon>
        <taxon>Kitasatosporales</taxon>
        <taxon>Streptomycetaceae</taxon>
        <taxon>Streptomyces</taxon>
        <taxon>Streptomyces violaceusniger group</taxon>
    </lineage>
</organism>
<dbReference type="EMBL" id="LK022848">
    <property type="protein sequence ID" value="CDR07871.1"/>
    <property type="molecule type" value="Genomic_DNA"/>
</dbReference>
<dbReference type="AlphaFoldDB" id="A0A060ZPU1"/>
<dbReference type="Gene3D" id="3.50.50.60">
    <property type="entry name" value="FAD/NAD(P)-binding domain"/>
    <property type="match status" value="1"/>
</dbReference>